<sequence length="171" mass="18868">MKFSLSHLLLSTAAVSLVLLSACSSTPRPSALSPEQAAAKHGYTIVKPVKQVHDYRLNGWAYIDQQNLVMYSSPGRSYLLTFKQRCHELRAIENIALDTRTGTLMAGLDAIKVLPRHSKVLHPCYIEGIYLLIKTKDSHNPDSNPPDKHNPDSKGPDNKPRVQGASDLAAR</sequence>
<dbReference type="RefSeq" id="WP_258332985.1">
    <property type="nucleotide sequence ID" value="NZ_JAPTGG010000021.1"/>
</dbReference>
<dbReference type="PROSITE" id="PS51257">
    <property type="entry name" value="PROKAR_LIPOPROTEIN"/>
    <property type="match status" value="1"/>
</dbReference>
<keyword evidence="4" id="KW-1185">Reference proteome</keyword>
<proteinExistence type="predicted"/>
<dbReference type="AlphaFoldDB" id="A0A9J6RSA5"/>
<evidence type="ECO:0000313" key="3">
    <source>
        <dbReference type="EMBL" id="MCZ0867056.1"/>
    </source>
</evidence>
<protein>
    <submittedName>
        <fullName evidence="3">DUF6491 family protein</fullName>
    </submittedName>
</protein>
<gene>
    <name evidence="3" type="ORF">O0V09_17800</name>
</gene>
<evidence type="ECO:0000256" key="1">
    <source>
        <dbReference type="SAM" id="MobiDB-lite"/>
    </source>
</evidence>
<dbReference type="EMBL" id="JAPTGG010000021">
    <property type="protein sequence ID" value="MCZ0867056.1"/>
    <property type="molecule type" value="Genomic_DNA"/>
</dbReference>
<comment type="caution">
    <text evidence="3">The sequence shown here is derived from an EMBL/GenBank/DDBJ whole genome shotgun (WGS) entry which is preliminary data.</text>
</comment>
<organism evidence="3 4">
    <name type="scientific">Dasania phycosphaerae</name>
    <dbReference type="NCBI Taxonomy" id="2950436"/>
    <lineage>
        <taxon>Bacteria</taxon>
        <taxon>Pseudomonadati</taxon>
        <taxon>Pseudomonadota</taxon>
        <taxon>Gammaproteobacteria</taxon>
        <taxon>Cellvibrionales</taxon>
        <taxon>Spongiibacteraceae</taxon>
        <taxon>Dasania</taxon>
    </lineage>
</organism>
<feature type="compositionally biased region" description="Basic and acidic residues" evidence="1">
    <location>
        <begin position="137"/>
        <end position="160"/>
    </location>
</feature>
<evidence type="ECO:0000256" key="2">
    <source>
        <dbReference type="SAM" id="SignalP"/>
    </source>
</evidence>
<name>A0A9J6RSA5_9GAMM</name>
<keyword evidence="2" id="KW-0732">Signal</keyword>
<dbReference type="Pfam" id="PF20101">
    <property type="entry name" value="DUF6491"/>
    <property type="match status" value="1"/>
</dbReference>
<evidence type="ECO:0000313" key="4">
    <source>
        <dbReference type="Proteomes" id="UP001069090"/>
    </source>
</evidence>
<reference evidence="3 4" key="1">
    <citation type="submission" date="2022-12" db="EMBL/GenBank/DDBJ databases">
        <title>Dasania phycosphaerae sp. nov., isolated from particulate material of the south coast of Korea.</title>
        <authorList>
            <person name="Jiang Y."/>
        </authorList>
    </citation>
    <scope>NUCLEOTIDE SEQUENCE [LARGE SCALE GENOMIC DNA]</scope>
    <source>
        <strain evidence="3 4">GY-19</strain>
    </source>
</reference>
<feature type="chain" id="PRO_5039936368" evidence="2">
    <location>
        <begin position="22"/>
        <end position="171"/>
    </location>
</feature>
<dbReference type="InterPro" id="IPR045500">
    <property type="entry name" value="DUF6491"/>
</dbReference>
<feature type="region of interest" description="Disordered" evidence="1">
    <location>
        <begin position="137"/>
        <end position="171"/>
    </location>
</feature>
<feature type="signal peptide" evidence="2">
    <location>
        <begin position="1"/>
        <end position="21"/>
    </location>
</feature>
<accession>A0A9J6RSA5</accession>
<dbReference type="Proteomes" id="UP001069090">
    <property type="component" value="Unassembled WGS sequence"/>
</dbReference>